<evidence type="ECO:0000256" key="1">
    <source>
        <dbReference type="SAM" id="MobiDB-lite"/>
    </source>
</evidence>
<feature type="region of interest" description="Disordered" evidence="1">
    <location>
        <begin position="243"/>
        <end position="266"/>
    </location>
</feature>
<proteinExistence type="predicted"/>
<reference evidence="3" key="1">
    <citation type="submission" date="2017-04" db="EMBL/GenBank/DDBJ databases">
        <title>Plasmodium gonderi genome.</title>
        <authorList>
            <person name="Arisue N."/>
            <person name="Honma H."/>
            <person name="Kawai S."/>
            <person name="Tougan T."/>
            <person name="Tanabe K."/>
            <person name="Horii T."/>
        </authorList>
    </citation>
    <scope>NUCLEOTIDE SEQUENCE [LARGE SCALE GENOMIC DNA]</scope>
    <source>
        <strain evidence="3">ATCC 30045</strain>
    </source>
</reference>
<comment type="caution">
    <text evidence="2">The sequence shown here is derived from an EMBL/GenBank/DDBJ whole genome shotgun (WGS) entry which is preliminary data.</text>
</comment>
<name>A0A1Y1JHR8_PLAGO</name>
<dbReference type="RefSeq" id="XP_028543787.1">
    <property type="nucleotide sequence ID" value="XM_028687986.1"/>
</dbReference>
<dbReference type="GeneID" id="39747916"/>
<accession>A0A1Y1JHR8</accession>
<evidence type="ECO:0000313" key="3">
    <source>
        <dbReference type="Proteomes" id="UP000195521"/>
    </source>
</evidence>
<dbReference type="Proteomes" id="UP000195521">
    <property type="component" value="Unassembled WGS sequence"/>
</dbReference>
<dbReference type="OMA" id="TRTHERV"/>
<feature type="compositionally biased region" description="Polar residues" evidence="1">
    <location>
        <begin position="291"/>
        <end position="308"/>
    </location>
</feature>
<feature type="region of interest" description="Disordered" evidence="1">
    <location>
        <begin position="185"/>
        <end position="209"/>
    </location>
</feature>
<feature type="region of interest" description="Disordered" evidence="1">
    <location>
        <begin position="290"/>
        <end position="335"/>
    </location>
</feature>
<keyword evidence="3" id="KW-1185">Reference proteome</keyword>
<gene>
    <name evidence="2" type="ORF">PGO_093980</name>
</gene>
<dbReference type="AlphaFoldDB" id="A0A1Y1JHR8"/>
<organism evidence="2 3">
    <name type="scientific">Plasmodium gonderi</name>
    <dbReference type="NCBI Taxonomy" id="77519"/>
    <lineage>
        <taxon>Eukaryota</taxon>
        <taxon>Sar</taxon>
        <taxon>Alveolata</taxon>
        <taxon>Apicomplexa</taxon>
        <taxon>Aconoidasida</taxon>
        <taxon>Haemosporida</taxon>
        <taxon>Plasmodiidae</taxon>
        <taxon>Plasmodium</taxon>
        <taxon>Plasmodium (Plasmodium)</taxon>
    </lineage>
</organism>
<sequence length="335" mass="39652">MDEPDVCPYEKLQQISPKKRNDYTNIYNSHKEMKYEITSSNKLHKDHTIHEEMKSIDKQHTYKNNPLNEHNAEYTNVCNIQKEDIKIKKNSIDFDTLNESIFNINIEIREKDIAEKSSSKYAIPEEGSEIEFTYENMEEMGRGENMDQDDINVKEEEKHGVYEKNKKMGEKFKRDNLITVKRLKKNDTKEKKRKKLKRSMSTNDNEQNFSDEFLDDVNEILQTRTNERMEKKNKTIYILQHRQRIKQKKDEKKNRKNHNYKPNLKNNFLNISKTTKDNAKRASVATVMLENMTNTDPDSDISSENSDGSNHRDNNTNPHKANISDYSTKLSSHIY</sequence>
<dbReference type="EMBL" id="BDQF01000010">
    <property type="protein sequence ID" value="GAW81198.1"/>
    <property type="molecule type" value="Genomic_DNA"/>
</dbReference>
<dbReference type="OrthoDB" id="387259at2759"/>
<feature type="compositionally biased region" description="Polar residues" evidence="1">
    <location>
        <begin position="315"/>
        <end position="335"/>
    </location>
</feature>
<protein>
    <submittedName>
        <fullName evidence="2">Uncharacterized protein</fullName>
    </submittedName>
</protein>
<feature type="compositionally biased region" description="Polar residues" evidence="1">
    <location>
        <begin position="199"/>
        <end position="209"/>
    </location>
</feature>
<evidence type="ECO:0000313" key="2">
    <source>
        <dbReference type="EMBL" id="GAW81198.1"/>
    </source>
</evidence>